<feature type="transmembrane region" description="Helical" evidence="12">
    <location>
        <begin position="258"/>
        <end position="282"/>
    </location>
</feature>
<keyword evidence="3" id="KW-1003">Cell membrane</keyword>
<evidence type="ECO:0000259" key="14">
    <source>
        <dbReference type="PROSITE" id="PS50929"/>
    </source>
</evidence>
<dbReference type="InterPro" id="IPR036640">
    <property type="entry name" value="ABC1_TM_sf"/>
</dbReference>
<keyword evidence="5 12" id="KW-0812">Transmembrane</keyword>
<dbReference type="InterPro" id="IPR039421">
    <property type="entry name" value="Type_1_exporter"/>
</dbReference>
<reference evidence="15 16" key="2">
    <citation type="journal article" date="2010" name="Stand. Genomic Sci.">
        <title>Complete genome sequence of Kribbella flavida type strain (IFO 14399).</title>
        <authorList>
            <person name="Pukall R."/>
            <person name="Lapidus A."/>
            <person name="Glavina Del Rio T."/>
            <person name="Copeland A."/>
            <person name="Tice H."/>
            <person name="Cheng J.-F."/>
            <person name="Lucas S."/>
            <person name="Chen F."/>
            <person name="Nolan M."/>
            <person name="LaButti K."/>
            <person name="Pati A."/>
            <person name="Ivanova N."/>
            <person name="Mavrommatis K."/>
            <person name="Mikhailova N."/>
            <person name="Pitluck S."/>
            <person name="Bruce D."/>
            <person name="Goodwin L."/>
            <person name="Land M."/>
            <person name="Hauser L."/>
            <person name="Chang Y.-J."/>
            <person name="Jeffries C.D."/>
            <person name="Chen A."/>
            <person name="Palaniappan K."/>
            <person name="Chain P."/>
            <person name="Rohde M."/>
            <person name="Goeker M."/>
            <person name="Bristow J."/>
            <person name="Eisen J.A."/>
            <person name="Markowitz V."/>
            <person name="Hugenholtz P."/>
            <person name="Kyrpides N.C."/>
            <person name="Klenk H.-P."/>
            <person name="Brettin T."/>
        </authorList>
    </citation>
    <scope>NUCLEOTIDE SEQUENCE [LARGE SCALE GENOMIC DNA]</scope>
    <source>
        <strain evidence="16">DSM 17836 / JCM 10339 / NBRC 14399</strain>
    </source>
</reference>
<evidence type="ECO:0000259" key="13">
    <source>
        <dbReference type="PROSITE" id="PS50893"/>
    </source>
</evidence>
<evidence type="ECO:0000256" key="9">
    <source>
        <dbReference type="ARBA" id="ARBA00023136"/>
    </source>
</evidence>
<feature type="compositionally biased region" description="Basic and acidic residues" evidence="11">
    <location>
        <begin position="610"/>
        <end position="620"/>
    </location>
</feature>
<evidence type="ECO:0000256" key="6">
    <source>
        <dbReference type="ARBA" id="ARBA00022741"/>
    </source>
</evidence>
<dbReference type="SMART" id="SM00382">
    <property type="entry name" value="AAA"/>
    <property type="match status" value="1"/>
</dbReference>
<evidence type="ECO:0000256" key="11">
    <source>
        <dbReference type="SAM" id="MobiDB-lite"/>
    </source>
</evidence>
<dbReference type="InterPro" id="IPR011527">
    <property type="entry name" value="ABC1_TM_dom"/>
</dbReference>
<dbReference type="SUPFAM" id="SSF52540">
    <property type="entry name" value="P-loop containing nucleoside triphosphate hydrolases"/>
    <property type="match status" value="1"/>
</dbReference>
<feature type="transmembrane region" description="Helical" evidence="12">
    <location>
        <begin position="294"/>
        <end position="318"/>
    </location>
</feature>
<dbReference type="PROSITE" id="PS00211">
    <property type="entry name" value="ABC_TRANSPORTER_1"/>
    <property type="match status" value="1"/>
</dbReference>
<evidence type="ECO:0000256" key="2">
    <source>
        <dbReference type="ARBA" id="ARBA00022448"/>
    </source>
</evidence>
<dbReference type="RefSeq" id="WP_012923540.1">
    <property type="nucleotide sequence ID" value="NC_013729.1"/>
</dbReference>
<dbReference type="KEGG" id="kfl:Kfla_5983"/>
<feature type="domain" description="ABC transmembrane type-1" evidence="14">
    <location>
        <begin position="36"/>
        <end position="320"/>
    </location>
</feature>
<protein>
    <submittedName>
        <fullName evidence="15">ABC transporter related protein</fullName>
    </submittedName>
</protein>
<dbReference type="InterPro" id="IPR017871">
    <property type="entry name" value="ABC_transporter-like_CS"/>
</dbReference>
<keyword evidence="16" id="KW-1185">Reference proteome</keyword>
<feature type="domain" description="ABC transporter" evidence="13">
    <location>
        <begin position="354"/>
        <end position="600"/>
    </location>
</feature>
<keyword evidence="9 12" id="KW-0472">Membrane</keyword>
<feature type="transmembrane region" description="Helical" evidence="12">
    <location>
        <begin position="25"/>
        <end position="51"/>
    </location>
</feature>
<dbReference type="SUPFAM" id="SSF90123">
    <property type="entry name" value="ABC transporter transmembrane region"/>
    <property type="match status" value="1"/>
</dbReference>
<evidence type="ECO:0000256" key="12">
    <source>
        <dbReference type="SAM" id="Phobius"/>
    </source>
</evidence>
<dbReference type="GO" id="GO:0016887">
    <property type="term" value="F:ATP hydrolysis activity"/>
    <property type="evidence" value="ECO:0007669"/>
    <property type="project" value="InterPro"/>
</dbReference>
<dbReference type="EMBL" id="CP001736">
    <property type="protein sequence ID" value="ADB34986.1"/>
    <property type="molecule type" value="Genomic_DNA"/>
</dbReference>
<dbReference type="Gene3D" id="1.20.1560.10">
    <property type="entry name" value="ABC transporter type 1, transmembrane domain"/>
    <property type="match status" value="1"/>
</dbReference>
<dbReference type="GO" id="GO:0005524">
    <property type="term" value="F:ATP binding"/>
    <property type="evidence" value="ECO:0007669"/>
    <property type="project" value="UniProtKB-KW"/>
</dbReference>
<sequence length="640" mass="68403">MSRVRRTAAAPVGPRWRDVGPVLALGWRAAPVVCSGLLICAVLGGLVPVSIAWLTKMVVDVLASGAPGDRWLLPAIGLAAVSALSAGLTHLVNLWDTELDRRVLYLTTDRLYSTINGFGGLARFEQPAMLDRLRLAEEGAVGSVAAAVQVSFSVGRSVLTVGSLMLALASISPPMAILVTAAAVPALMAELSLSRRRDALTVRFTPSARLRALYGALLKSGGAAGEIRLLGLGSFLKDRMLTEVARLQDSERRHDRRVAAVQSSLTLAGALIAGAGLIWSAGQAAAGRLSVGDVTAFAASVAGAQAASIALVQGIAGLHRCLLMFSHYRSVVALPPDLVNAPGPAPRPAGRAGIEFRQVWFRYADDQPWVLRGLDLFVPAGRAVGLVGLNGAGKSTLVKLLCRFYDPDRGAILWDGVDLRDIPLDELRSRLGVLFQEFVRYELTAAENIGAGDLEALQDTRRIRRAAERAGVDRVIEKLPNGYQTLLTRSFLGEQGETGALLSGGQWQRVGLARALMRSDRQLLILDEPSSGLDAEAEAEIHQQLRSHRRGRTSVLISHRLSGIRDADLIVVLENGRIRQQGTHQELVRAGGPYARLFALQARGYQVAPRPDDHAEHPVGGEEPDPAGVEAARVVADDHH</sequence>
<keyword evidence="4" id="KW-0997">Cell inner membrane</keyword>
<feature type="transmembrane region" description="Helical" evidence="12">
    <location>
        <begin position="71"/>
        <end position="92"/>
    </location>
</feature>
<dbReference type="PROSITE" id="PS50929">
    <property type="entry name" value="ABC_TM1F"/>
    <property type="match status" value="1"/>
</dbReference>
<keyword evidence="6" id="KW-0547">Nucleotide-binding</keyword>
<gene>
    <name evidence="15" type="ordered locus">Kfla_5983</name>
</gene>
<name>D2PST4_KRIFD</name>
<dbReference type="PANTHER" id="PTHR43394">
    <property type="entry name" value="ATP-DEPENDENT PERMEASE MDL1, MITOCHONDRIAL"/>
    <property type="match status" value="1"/>
</dbReference>
<evidence type="ECO:0000313" key="15">
    <source>
        <dbReference type="EMBL" id="ADB34986.1"/>
    </source>
</evidence>
<evidence type="ECO:0000256" key="10">
    <source>
        <dbReference type="ARBA" id="ARBA00023455"/>
    </source>
</evidence>
<reference evidence="16" key="1">
    <citation type="submission" date="2009-09" db="EMBL/GenBank/DDBJ databases">
        <title>The complete genome of Kribbella flavida DSM 17836.</title>
        <authorList>
            <consortium name="US DOE Joint Genome Institute (JGI-PGF)"/>
            <person name="Lucas S."/>
            <person name="Copeland A."/>
            <person name="Lapidus A."/>
            <person name="Glavina del Rio T."/>
            <person name="Dalin E."/>
            <person name="Tice H."/>
            <person name="Bruce D."/>
            <person name="Goodwin L."/>
            <person name="Pitluck S."/>
            <person name="Kyrpides N."/>
            <person name="Mavromatis K."/>
            <person name="Ivanova N."/>
            <person name="Saunders E."/>
            <person name="Brettin T."/>
            <person name="Detter J.C."/>
            <person name="Han C."/>
            <person name="Larimer F."/>
            <person name="Land M."/>
            <person name="Hauser L."/>
            <person name="Markowitz V."/>
            <person name="Cheng J.-F."/>
            <person name="Hugenholtz P."/>
            <person name="Woyke T."/>
            <person name="Wu D."/>
            <person name="Pukall R."/>
            <person name="Klenk H.-P."/>
            <person name="Eisen J.A."/>
        </authorList>
    </citation>
    <scope>NUCLEOTIDE SEQUENCE [LARGE SCALE GENOMIC DNA]</scope>
    <source>
        <strain evidence="16">DSM 17836 / JCM 10339 / NBRC 14399</strain>
    </source>
</reference>
<dbReference type="GO" id="GO:0015421">
    <property type="term" value="F:ABC-type oligopeptide transporter activity"/>
    <property type="evidence" value="ECO:0007669"/>
    <property type="project" value="TreeGrafter"/>
</dbReference>
<dbReference type="Proteomes" id="UP000007967">
    <property type="component" value="Chromosome"/>
</dbReference>
<evidence type="ECO:0000313" key="16">
    <source>
        <dbReference type="Proteomes" id="UP000007967"/>
    </source>
</evidence>
<evidence type="ECO:0000256" key="5">
    <source>
        <dbReference type="ARBA" id="ARBA00022692"/>
    </source>
</evidence>
<dbReference type="InterPro" id="IPR027417">
    <property type="entry name" value="P-loop_NTPase"/>
</dbReference>
<comment type="similarity">
    <text evidence="10">Belongs to the ABC transporter superfamily. Siderophore-Fe(3+) uptake transporter (SIUT) (TC 3.A.1.21) family.</text>
</comment>
<dbReference type="InterPro" id="IPR003439">
    <property type="entry name" value="ABC_transporter-like_ATP-bd"/>
</dbReference>
<dbReference type="Pfam" id="PF00005">
    <property type="entry name" value="ABC_tran"/>
    <property type="match status" value="1"/>
</dbReference>
<evidence type="ECO:0000256" key="1">
    <source>
        <dbReference type="ARBA" id="ARBA00004429"/>
    </source>
</evidence>
<organism evidence="15 16">
    <name type="scientific">Kribbella flavida (strain DSM 17836 / JCM 10339 / NBRC 14399)</name>
    <dbReference type="NCBI Taxonomy" id="479435"/>
    <lineage>
        <taxon>Bacteria</taxon>
        <taxon>Bacillati</taxon>
        <taxon>Actinomycetota</taxon>
        <taxon>Actinomycetes</taxon>
        <taxon>Propionibacteriales</taxon>
        <taxon>Kribbellaceae</taxon>
        <taxon>Kribbella</taxon>
    </lineage>
</organism>
<keyword evidence="7" id="KW-0067">ATP-binding</keyword>
<dbReference type="FunFam" id="3.40.50.300:FF:000221">
    <property type="entry name" value="Multidrug ABC transporter ATP-binding protein"/>
    <property type="match status" value="1"/>
</dbReference>
<evidence type="ECO:0000256" key="7">
    <source>
        <dbReference type="ARBA" id="ARBA00022840"/>
    </source>
</evidence>
<feature type="region of interest" description="Disordered" evidence="11">
    <location>
        <begin position="609"/>
        <end position="640"/>
    </location>
</feature>
<dbReference type="eggNOG" id="COG1132">
    <property type="taxonomic scope" value="Bacteria"/>
</dbReference>
<dbReference type="GO" id="GO:0005886">
    <property type="term" value="C:plasma membrane"/>
    <property type="evidence" value="ECO:0007669"/>
    <property type="project" value="UniProtKB-SubCell"/>
</dbReference>
<dbReference type="PANTHER" id="PTHR43394:SF1">
    <property type="entry name" value="ATP-BINDING CASSETTE SUB-FAMILY B MEMBER 10, MITOCHONDRIAL"/>
    <property type="match status" value="1"/>
</dbReference>
<accession>D2PST4</accession>
<keyword evidence="8 12" id="KW-1133">Transmembrane helix</keyword>
<dbReference type="HOGENOM" id="CLU_000604_84_3_11"/>
<dbReference type="Gene3D" id="3.40.50.300">
    <property type="entry name" value="P-loop containing nucleotide triphosphate hydrolases"/>
    <property type="match status" value="1"/>
</dbReference>
<dbReference type="AlphaFoldDB" id="D2PST4"/>
<dbReference type="STRING" id="479435.Kfla_5983"/>
<evidence type="ECO:0000256" key="3">
    <source>
        <dbReference type="ARBA" id="ARBA00022475"/>
    </source>
</evidence>
<dbReference type="InterPro" id="IPR003593">
    <property type="entry name" value="AAA+_ATPase"/>
</dbReference>
<evidence type="ECO:0000256" key="8">
    <source>
        <dbReference type="ARBA" id="ARBA00022989"/>
    </source>
</evidence>
<feature type="transmembrane region" description="Helical" evidence="12">
    <location>
        <begin position="165"/>
        <end position="187"/>
    </location>
</feature>
<keyword evidence="2" id="KW-0813">Transport</keyword>
<evidence type="ECO:0000256" key="4">
    <source>
        <dbReference type="ARBA" id="ARBA00022519"/>
    </source>
</evidence>
<comment type="subcellular location">
    <subcellularLocation>
        <location evidence="1">Cell inner membrane</location>
        <topology evidence="1">Multi-pass membrane protein</topology>
    </subcellularLocation>
</comment>
<dbReference type="PROSITE" id="PS50893">
    <property type="entry name" value="ABC_TRANSPORTER_2"/>
    <property type="match status" value="1"/>
</dbReference>
<proteinExistence type="inferred from homology"/>